<evidence type="ECO:0000313" key="3">
    <source>
        <dbReference type="Proteomes" id="UP001054821"/>
    </source>
</evidence>
<sequence>MPEHEFAKLVQGGWLLYLRKKFEGTEFRDIYEQQKGKPTPSPTFYKDSAKPSGPGTMAVQVVDVEDIDLEERNEEVFLEEEDESTKVNLAEIVANGTYVCKALAKAFKDRRLMTAQISKFSGTSQKTSLIRRS</sequence>
<comment type="caution">
    <text evidence="2">The sequence shown here is derived from an EMBL/GenBank/DDBJ whole genome shotgun (WGS) entry which is preliminary data.</text>
</comment>
<reference evidence="2 3" key="1">
    <citation type="journal article" date="2022" name="G3 (Bethesda)">
        <title>Whole-genome sequence and methylome profiling of the almond [Prunus dulcis (Mill.) D.A. Webb] cultivar 'Nonpareil'.</title>
        <authorList>
            <person name="D'Amico-Willman K.M."/>
            <person name="Ouma W.Z."/>
            <person name="Meulia T."/>
            <person name="Sideli G.M."/>
            <person name="Gradziel T.M."/>
            <person name="Fresnedo-Ramirez J."/>
        </authorList>
    </citation>
    <scope>NUCLEOTIDE SEQUENCE [LARGE SCALE GENOMIC DNA]</scope>
    <source>
        <strain evidence="2">Clone GOH B32 T37-40</strain>
    </source>
</reference>
<protein>
    <submittedName>
        <fullName evidence="2">Uncharacterized protein</fullName>
    </submittedName>
</protein>
<keyword evidence="3" id="KW-1185">Reference proteome</keyword>
<gene>
    <name evidence="2" type="ORF">L3X38_042387</name>
</gene>
<evidence type="ECO:0000313" key="2">
    <source>
        <dbReference type="EMBL" id="KAI5313213.1"/>
    </source>
</evidence>
<evidence type="ECO:0000256" key="1">
    <source>
        <dbReference type="SAM" id="MobiDB-lite"/>
    </source>
</evidence>
<feature type="region of interest" description="Disordered" evidence="1">
    <location>
        <begin position="32"/>
        <end position="56"/>
    </location>
</feature>
<dbReference type="AlphaFoldDB" id="A0AAD4UVU8"/>
<accession>A0AAD4UVU8</accession>
<dbReference type="EMBL" id="JAJFAZ020000008">
    <property type="protein sequence ID" value="KAI5313213.1"/>
    <property type="molecule type" value="Genomic_DNA"/>
</dbReference>
<dbReference type="Proteomes" id="UP001054821">
    <property type="component" value="Chromosome 8"/>
</dbReference>
<proteinExistence type="predicted"/>
<name>A0AAD4UVU8_PRUDU</name>
<organism evidence="2 3">
    <name type="scientific">Prunus dulcis</name>
    <name type="common">Almond</name>
    <name type="synonym">Amygdalus dulcis</name>
    <dbReference type="NCBI Taxonomy" id="3755"/>
    <lineage>
        <taxon>Eukaryota</taxon>
        <taxon>Viridiplantae</taxon>
        <taxon>Streptophyta</taxon>
        <taxon>Embryophyta</taxon>
        <taxon>Tracheophyta</taxon>
        <taxon>Spermatophyta</taxon>
        <taxon>Magnoliopsida</taxon>
        <taxon>eudicotyledons</taxon>
        <taxon>Gunneridae</taxon>
        <taxon>Pentapetalae</taxon>
        <taxon>rosids</taxon>
        <taxon>fabids</taxon>
        <taxon>Rosales</taxon>
        <taxon>Rosaceae</taxon>
        <taxon>Amygdaloideae</taxon>
        <taxon>Amygdaleae</taxon>
        <taxon>Prunus</taxon>
    </lineage>
</organism>